<evidence type="ECO:0000313" key="3">
    <source>
        <dbReference type="Proteomes" id="UP000185663"/>
    </source>
</evidence>
<dbReference type="eggNOG" id="ENOG5033A8E">
    <property type="taxonomic scope" value="Bacteria"/>
</dbReference>
<gene>
    <name evidence="2" type="ORF">SAMN04489860_1674</name>
</gene>
<organism evidence="2 3">
    <name type="scientific">Paraoerskovia marina</name>
    <dbReference type="NCBI Taxonomy" id="545619"/>
    <lineage>
        <taxon>Bacteria</taxon>
        <taxon>Bacillati</taxon>
        <taxon>Actinomycetota</taxon>
        <taxon>Actinomycetes</taxon>
        <taxon>Micrococcales</taxon>
        <taxon>Cellulomonadaceae</taxon>
        <taxon>Paraoerskovia</taxon>
    </lineage>
</organism>
<feature type="compositionally biased region" description="Acidic residues" evidence="1">
    <location>
        <begin position="93"/>
        <end position="103"/>
    </location>
</feature>
<name>A0A1H1SMR4_9CELL</name>
<protein>
    <submittedName>
        <fullName evidence="2">Uncharacterized protein</fullName>
    </submittedName>
</protein>
<dbReference type="RefSeq" id="WP_052367097.1">
    <property type="nucleotide sequence ID" value="NZ_LT629776.1"/>
</dbReference>
<dbReference type="STRING" id="545619.SAMN04489860_1674"/>
<dbReference type="Proteomes" id="UP000185663">
    <property type="component" value="Chromosome I"/>
</dbReference>
<keyword evidence="3" id="KW-1185">Reference proteome</keyword>
<sequence length="103" mass="11320">MRRVFWIGVGVGVTVVVMSQGRKLVARYAPASVVDRSMDAVDDAGARTVAFVQAFRAEFTDARARREAELTGSLLAEGQTPPEAVRARHRADDDEDELGYSFF</sequence>
<evidence type="ECO:0000256" key="1">
    <source>
        <dbReference type="SAM" id="MobiDB-lite"/>
    </source>
</evidence>
<feature type="region of interest" description="Disordered" evidence="1">
    <location>
        <begin position="71"/>
        <end position="103"/>
    </location>
</feature>
<dbReference type="EMBL" id="LT629776">
    <property type="protein sequence ID" value="SDS49304.1"/>
    <property type="molecule type" value="Genomic_DNA"/>
</dbReference>
<accession>A0A1H1SMR4</accession>
<evidence type="ECO:0000313" key="2">
    <source>
        <dbReference type="EMBL" id="SDS49304.1"/>
    </source>
</evidence>
<dbReference type="OrthoDB" id="5147957at2"/>
<reference evidence="2 3" key="1">
    <citation type="submission" date="2016-10" db="EMBL/GenBank/DDBJ databases">
        <authorList>
            <person name="de Groot N.N."/>
        </authorList>
    </citation>
    <scope>NUCLEOTIDE SEQUENCE [LARGE SCALE GENOMIC DNA]</scope>
    <source>
        <strain evidence="2 3">DSM 22126</strain>
    </source>
</reference>
<proteinExistence type="predicted"/>
<dbReference type="AlphaFoldDB" id="A0A1H1SMR4"/>